<sequence length="55" mass="5875">MGGGGASLRDGLEVAKLSVRTREYTSNALMSGGSSELGVLRRVKLTPFLLKNWPP</sequence>
<dbReference type="EnsemblPlants" id="LPERR01G29870.1">
    <property type="protein sequence ID" value="LPERR01G29870.1"/>
    <property type="gene ID" value="LPERR01G29870"/>
</dbReference>
<keyword evidence="2" id="KW-1185">Reference proteome</keyword>
<reference evidence="2" key="2">
    <citation type="submission" date="2013-12" db="EMBL/GenBank/DDBJ databases">
        <authorList>
            <person name="Yu Y."/>
            <person name="Lee S."/>
            <person name="de Baynast K."/>
            <person name="Wissotski M."/>
            <person name="Liu L."/>
            <person name="Talag J."/>
            <person name="Goicoechea J."/>
            <person name="Angelova A."/>
            <person name="Jetty R."/>
            <person name="Kudrna D."/>
            <person name="Golser W."/>
            <person name="Rivera L."/>
            <person name="Zhang J."/>
            <person name="Wing R."/>
        </authorList>
    </citation>
    <scope>NUCLEOTIDE SEQUENCE</scope>
</reference>
<proteinExistence type="predicted"/>
<name>A0A0D9V6Z2_9ORYZ</name>
<organism evidence="1 2">
    <name type="scientific">Leersia perrieri</name>
    <dbReference type="NCBI Taxonomy" id="77586"/>
    <lineage>
        <taxon>Eukaryota</taxon>
        <taxon>Viridiplantae</taxon>
        <taxon>Streptophyta</taxon>
        <taxon>Embryophyta</taxon>
        <taxon>Tracheophyta</taxon>
        <taxon>Spermatophyta</taxon>
        <taxon>Magnoliopsida</taxon>
        <taxon>Liliopsida</taxon>
        <taxon>Poales</taxon>
        <taxon>Poaceae</taxon>
        <taxon>BOP clade</taxon>
        <taxon>Oryzoideae</taxon>
        <taxon>Oryzeae</taxon>
        <taxon>Oryzinae</taxon>
        <taxon>Leersia</taxon>
    </lineage>
</organism>
<evidence type="ECO:0000313" key="1">
    <source>
        <dbReference type="EnsemblPlants" id="LPERR01G29870.1"/>
    </source>
</evidence>
<dbReference type="Proteomes" id="UP000032180">
    <property type="component" value="Chromosome 1"/>
</dbReference>
<evidence type="ECO:0000313" key="2">
    <source>
        <dbReference type="Proteomes" id="UP000032180"/>
    </source>
</evidence>
<reference evidence="1" key="3">
    <citation type="submission" date="2015-04" db="UniProtKB">
        <authorList>
            <consortium name="EnsemblPlants"/>
        </authorList>
    </citation>
    <scope>IDENTIFICATION</scope>
</reference>
<reference evidence="1 2" key="1">
    <citation type="submission" date="2012-08" db="EMBL/GenBank/DDBJ databases">
        <title>Oryza genome evolution.</title>
        <authorList>
            <person name="Wing R.A."/>
        </authorList>
    </citation>
    <scope>NUCLEOTIDE SEQUENCE</scope>
</reference>
<accession>A0A0D9V6Z2</accession>
<protein>
    <submittedName>
        <fullName evidence="1">Uncharacterized protein</fullName>
    </submittedName>
</protein>
<dbReference type="HOGENOM" id="CLU_3035241_0_0_1"/>
<dbReference type="AlphaFoldDB" id="A0A0D9V6Z2"/>
<dbReference type="Gramene" id="LPERR01G29870.1">
    <property type="protein sequence ID" value="LPERR01G29870.1"/>
    <property type="gene ID" value="LPERR01G29870"/>
</dbReference>